<dbReference type="SUPFAM" id="SSF51197">
    <property type="entry name" value="Clavaminate synthase-like"/>
    <property type="match status" value="1"/>
</dbReference>
<dbReference type="OMA" id="PASWWHE"/>
<dbReference type="KEGG" id="kla:KLLA0_C13035g"/>
<dbReference type="PaxDb" id="284590-Q6CTF8"/>
<accession>Q6CTF8</accession>
<evidence type="ECO:0000313" key="4">
    <source>
        <dbReference type="Proteomes" id="UP000000598"/>
    </source>
</evidence>
<dbReference type="Proteomes" id="UP000000598">
    <property type="component" value="Chromosome C"/>
</dbReference>
<dbReference type="RefSeq" id="XP_452781.1">
    <property type="nucleotide sequence ID" value="XM_452781.1"/>
</dbReference>
<dbReference type="EMBL" id="CR382123">
    <property type="protein sequence ID" value="CAH01632.1"/>
    <property type="molecule type" value="Genomic_DNA"/>
</dbReference>
<dbReference type="PROSITE" id="PS51184">
    <property type="entry name" value="JMJC"/>
    <property type="match status" value="1"/>
</dbReference>
<dbReference type="InParanoid" id="Q6CTF8"/>
<dbReference type="PANTHER" id="PTHR12461">
    <property type="entry name" value="HYPOXIA-INDUCIBLE FACTOR 1 ALPHA INHIBITOR-RELATED"/>
    <property type="match status" value="1"/>
</dbReference>
<dbReference type="Gene3D" id="2.60.120.650">
    <property type="entry name" value="Cupin"/>
    <property type="match status" value="1"/>
</dbReference>
<evidence type="ECO:0000256" key="1">
    <source>
        <dbReference type="SAM" id="MobiDB-lite"/>
    </source>
</evidence>
<proteinExistence type="predicted"/>
<dbReference type="PANTHER" id="PTHR12461:SF100">
    <property type="entry name" value="JMJC DOMAIN-CONTAINING PROTEIN 4"/>
    <property type="match status" value="1"/>
</dbReference>
<evidence type="ECO:0000313" key="3">
    <source>
        <dbReference type="EMBL" id="CAH01632.1"/>
    </source>
</evidence>
<dbReference type="eggNOG" id="KOG2508">
    <property type="taxonomic scope" value="Eukaryota"/>
</dbReference>
<dbReference type="InterPro" id="IPR003347">
    <property type="entry name" value="JmjC_dom"/>
</dbReference>
<feature type="domain" description="JmjC" evidence="2">
    <location>
        <begin position="222"/>
        <end position="499"/>
    </location>
</feature>
<feature type="region of interest" description="Disordered" evidence="1">
    <location>
        <begin position="139"/>
        <end position="180"/>
    </location>
</feature>
<evidence type="ECO:0000259" key="2">
    <source>
        <dbReference type="PROSITE" id="PS51184"/>
    </source>
</evidence>
<keyword evidence="4" id="KW-1185">Reference proteome</keyword>
<protein>
    <submittedName>
        <fullName evidence="3">KLLA0C13035p</fullName>
    </submittedName>
</protein>
<organism evidence="3 4">
    <name type="scientific">Kluyveromyces lactis (strain ATCC 8585 / CBS 2359 / DSM 70799 / NBRC 1267 / NRRL Y-1140 / WM37)</name>
    <name type="common">Yeast</name>
    <name type="synonym">Candida sphaerica</name>
    <dbReference type="NCBI Taxonomy" id="284590"/>
    <lineage>
        <taxon>Eukaryota</taxon>
        <taxon>Fungi</taxon>
        <taxon>Dikarya</taxon>
        <taxon>Ascomycota</taxon>
        <taxon>Saccharomycotina</taxon>
        <taxon>Saccharomycetes</taxon>
        <taxon>Saccharomycetales</taxon>
        <taxon>Saccharomycetaceae</taxon>
        <taxon>Kluyveromyces</taxon>
    </lineage>
</organism>
<sequence length="522" mass="59290">MSKRSGTEIVDSGLKKPKDASVSIESGYHGYKILEDGIRLDSIPIPTTNEGIEDFFENYVKKRKPCKFNQASKDFNWNLLKPENIKETLDNEVLQIEQKSNGGFGSGSKRVFMKFHDFIDKLQNGNHDLYLTTQYAEHEIEGEGSQDEEETPLDDDEESEEEDSAECGRNMFPDDVSEVGSVDSINFNDLRDDFEEMQENDDSDDGNEEGSADDLAAVRELYQPPLDKLVNEIPEQLHFLKLVPQQINIWVGSASEKDSDQSFLGNFDPNDEKLGLGRNIPGGGSSSGLHHDHADNIYIPVSGRKRFTLFAPSDVTKMYTVGDVANLYDTGIINYKRNENAPTWDKLRADGAIETQYAQYKLDDPNIPEPDRKEYNMILTNESENDIKKPTDNQSTLDPPSFSTIPPTVVHLDKIEDQELRNNIEELARKKWPKFFTAHRTTIDLKPGEMLFLPTGWFHEVTSFGSTDGNKDSHDIHVAVNYWLMPPTGNSINNMYKDGYWNSYMDSISNALQRVRQKSDRL</sequence>
<name>Q6CTF8_KLULA</name>
<reference evidence="3 4" key="1">
    <citation type="journal article" date="2004" name="Nature">
        <title>Genome evolution in yeasts.</title>
        <authorList>
            <consortium name="Genolevures"/>
            <person name="Dujon B."/>
            <person name="Sherman D."/>
            <person name="Fischer G."/>
            <person name="Durrens P."/>
            <person name="Casaregola S."/>
            <person name="Lafontaine I."/>
            <person name="de Montigny J."/>
            <person name="Marck C."/>
            <person name="Neuveglise C."/>
            <person name="Talla E."/>
            <person name="Goffard N."/>
            <person name="Frangeul L."/>
            <person name="Aigle M."/>
            <person name="Anthouard V."/>
            <person name="Babour A."/>
            <person name="Barbe V."/>
            <person name="Barnay S."/>
            <person name="Blanchin S."/>
            <person name="Beckerich J.M."/>
            <person name="Beyne E."/>
            <person name="Bleykasten C."/>
            <person name="Boisrame A."/>
            <person name="Boyer J."/>
            <person name="Cattolico L."/>
            <person name="Confanioleri F."/>
            <person name="de Daruvar A."/>
            <person name="Despons L."/>
            <person name="Fabre E."/>
            <person name="Fairhead C."/>
            <person name="Ferry-Dumazet H."/>
            <person name="Groppi A."/>
            <person name="Hantraye F."/>
            <person name="Hennequin C."/>
            <person name="Jauniaux N."/>
            <person name="Joyet P."/>
            <person name="Kachouri R."/>
            <person name="Kerrest A."/>
            <person name="Koszul R."/>
            <person name="Lemaire M."/>
            <person name="Lesur I."/>
            <person name="Ma L."/>
            <person name="Muller H."/>
            <person name="Nicaud J.M."/>
            <person name="Nikolski M."/>
            <person name="Oztas S."/>
            <person name="Ozier-Kalogeropoulos O."/>
            <person name="Pellenz S."/>
            <person name="Potier S."/>
            <person name="Richard G.F."/>
            <person name="Straub M.L."/>
            <person name="Suleau A."/>
            <person name="Swennene D."/>
            <person name="Tekaia F."/>
            <person name="Wesolowski-Louvel M."/>
            <person name="Westhof E."/>
            <person name="Wirth B."/>
            <person name="Zeniou-Meyer M."/>
            <person name="Zivanovic I."/>
            <person name="Bolotin-Fukuhara M."/>
            <person name="Thierry A."/>
            <person name="Bouchier C."/>
            <person name="Caudron B."/>
            <person name="Scarpelli C."/>
            <person name="Gaillardin C."/>
            <person name="Weissenbach J."/>
            <person name="Wincker P."/>
            <person name="Souciet J.L."/>
        </authorList>
    </citation>
    <scope>NUCLEOTIDE SEQUENCE [LARGE SCALE GENOMIC DNA]</scope>
    <source>
        <strain evidence="4">ATCC 8585 / CBS 2359 / DSM 70799 / NBRC 1267 / NRRL Y-1140 / WM37</strain>
    </source>
</reference>
<dbReference type="STRING" id="284590.Q6CTF8"/>
<dbReference type="Pfam" id="PF13621">
    <property type="entry name" value="Cupin_8"/>
    <property type="match status" value="1"/>
</dbReference>
<dbReference type="GeneID" id="2891930"/>
<feature type="compositionally biased region" description="Acidic residues" evidence="1">
    <location>
        <begin position="142"/>
        <end position="165"/>
    </location>
</feature>
<dbReference type="InterPro" id="IPR041667">
    <property type="entry name" value="Cupin_8"/>
</dbReference>
<dbReference type="HOGENOM" id="CLU_017405_0_0_1"/>
<gene>
    <name evidence="3" type="ORF">KLLA0_C13035g</name>
</gene>
<dbReference type="AlphaFoldDB" id="Q6CTF8"/>